<protein>
    <recommendedName>
        <fullName evidence="1">ERAP1-like C-terminal domain-containing protein</fullName>
    </recommendedName>
</protein>
<comment type="caution">
    <text evidence="2">The sequence shown here is derived from an EMBL/GenBank/DDBJ whole genome shotgun (WGS) entry which is preliminary data.</text>
</comment>
<dbReference type="EMBL" id="JAIPUX010003439">
    <property type="protein sequence ID" value="KAH0620169.1"/>
    <property type="molecule type" value="Genomic_DNA"/>
</dbReference>
<gene>
    <name evidence="2" type="ORF">JD844_014802</name>
</gene>
<evidence type="ECO:0000313" key="2">
    <source>
        <dbReference type="EMBL" id="KAH0620169.1"/>
    </source>
</evidence>
<organism evidence="2 3">
    <name type="scientific">Phrynosoma platyrhinos</name>
    <name type="common">Desert horned lizard</name>
    <dbReference type="NCBI Taxonomy" id="52577"/>
    <lineage>
        <taxon>Eukaryota</taxon>
        <taxon>Metazoa</taxon>
        <taxon>Chordata</taxon>
        <taxon>Craniata</taxon>
        <taxon>Vertebrata</taxon>
        <taxon>Euteleostomi</taxon>
        <taxon>Lepidosauria</taxon>
        <taxon>Squamata</taxon>
        <taxon>Bifurcata</taxon>
        <taxon>Unidentata</taxon>
        <taxon>Episquamata</taxon>
        <taxon>Toxicofera</taxon>
        <taxon>Iguania</taxon>
        <taxon>Phrynosomatidae</taxon>
        <taxon>Phrynosomatinae</taxon>
        <taxon>Phrynosoma</taxon>
    </lineage>
</organism>
<dbReference type="Gene3D" id="1.25.50.20">
    <property type="match status" value="1"/>
</dbReference>
<dbReference type="InterPro" id="IPR024571">
    <property type="entry name" value="ERAP1-like_C_dom"/>
</dbReference>
<evidence type="ECO:0000259" key="1">
    <source>
        <dbReference type="Pfam" id="PF11838"/>
    </source>
</evidence>
<keyword evidence="3" id="KW-1185">Reference proteome</keyword>
<reference evidence="2 3" key="1">
    <citation type="journal article" date="2022" name="Gigascience">
        <title>A chromosome-level genome assembly and annotation of the desert horned lizard, Phrynosoma platyrhinos, provides insight into chromosomal rearrangements among reptiles.</title>
        <authorList>
            <person name="Koochekian N."/>
            <person name="Ascanio A."/>
            <person name="Farleigh K."/>
            <person name="Card D.C."/>
            <person name="Schield D.R."/>
            <person name="Castoe T.A."/>
            <person name="Jezkova T."/>
        </authorList>
    </citation>
    <scope>NUCLEOTIDE SEQUENCE [LARGE SCALE GENOMIC DNA]</scope>
    <source>
        <strain evidence="2">NK-2021</strain>
    </source>
</reference>
<accession>A0ABQ7SS65</accession>
<feature type="domain" description="ERAP1-like C-terminal" evidence="1">
    <location>
        <begin position="77"/>
        <end position="124"/>
    </location>
</feature>
<proteinExistence type="predicted"/>
<dbReference type="Pfam" id="PF11838">
    <property type="entry name" value="ERAP1_C"/>
    <property type="match status" value="1"/>
</dbReference>
<dbReference type="Proteomes" id="UP000826234">
    <property type="component" value="Unassembled WGS sequence"/>
</dbReference>
<evidence type="ECO:0000313" key="3">
    <source>
        <dbReference type="Proteomes" id="UP000826234"/>
    </source>
</evidence>
<name>A0ABQ7SS65_PHRPL</name>
<sequence length="125" mass="14099">MFRNTTVVSEADKLRSALACSSEPWILQRQVNSAPRRKMWSLGGSRAGWKGGGMRAWHLTWGGQAGGASSQMYCHTANRYLQYTLSDMIRRQDATSTINSIARNVVGQSLVWDFVRANWKTLFNQ</sequence>